<protein>
    <submittedName>
        <fullName evidence="3">IS4 family transposase</fullName>
    </submittedName>
</protein>
<dbReference type="Pfam" id="PF01609">
    <property type="entry name" value="DDE_Tnp_1"/>
    <property type="match status" value="1"/>
</dbReference>
<keyword evidence="4" id="KW-1185">Reference proteome</keyword>
<gene>
    <name evidence="3" type="ORF">SK803_37235</name>
</gene>
<sequence length="405" mass="43693">MAGVEQDAGGLPERVAIGVLTTVFPPALVDEVIEQAQARELRKRSLPARLTLYFTLALWLFRGRGYDLVLRNLVDGLAFTRRGWGDWRVPSTGSITKARARLGPAPLEALFRRVAGPVGARGAPGVFWRGLRLVCLDGTGVEVPDSDANRAVFGRPSGKDGWIGPYPQVTVVALAECGTHALLDAAFGGYRTGEQDLAAGLASALRQDMLVLADRNFPGGPLWTAMTGRGAQLLWRIKTGQFALPVEQVLPDGTYLSSFTSGKGRNRIRVRMRVLHYTVTSTDQTTGEQNTEEFCLATTLTDPATAPALELAGLYHQRWQAETLFAELKTTQRGGALEVLRSHSPDGVAQEIWAMLCVHHALRGLMATTAHATDTPALHISFTRALDAARRTVTPAAAFPPPPGS</sequence>
<dbReference type="RefSeq" id="WP_319970892.1">
    <property type="nucleotide sequence ID" value="NZ_JAXAVW010000039.1"/>
</dbReference>
<dbReference type="InterPro" id="IPR047952">
    <property type="entry name" value="Transpos_IS4"/>
</dbReference>
<evidence type="ECO:0000313" key="4">
    <source>
        <dbReference type="Proteomes" id="UP001285521"/>
    </source>
</evidence>
<reference evidence="3 4" key="1">
    <citation type="submission" date="2023-11" db="EMBL/GenBank/DDBJ databases">
        <title>Lentzea sokolovensis, sp. nov., Lentzea kristufkii, sp. nov., and Lentzea miocenensis, sp. nov., rare actinobacteria from Sokolov Coal Basin, Miocene lacustrine sediment, Czech Republic.</title>
        <authorList>
            <person name="Lara A."/>
            <person name="Kotroba L."/>
            <person name="Nouioui I."/>
            <person name="Neumann-Schaal M."/>
            <person name="Mast Y."/>
            <person name="Chronakova A."/>
        </authorList>
    </citation>
    <scope>NUCLEOTIDE SEQUENCE [LARGE SCALE GENOMIC DNA]</scope>
    <source>
        <strain evidence="3 4">BCCO 10_0856</strain>
    </source>
</reference>
<dbReference type="EMBL" id="JAXAVW010000039">
    <property type="protein sequence ID" value="MDX8035875.1"/>
    <property type="molecule type" value="Genomic_DNA"/>
</dbReference>
<reference evidence="3 4" key="2">
    <citation type="submission" date="2023-11" db="EMBL/GenBank/DDBJ databases">
        <authorList>
            <person name="Lara A.C."/>
            <person name="Chronakova A."/>
        </authorList>
    </citation>
    <scope>NUCLEOTIDE SEQUENCE [LARGE SCALE GENOMIC DNA]</scope>
    <source>
        <strain evidence="3 4">BCCO 10_0856</strain>
    </source>
</reference>
<dbReference type="Proteomes" id="UP001285521">
    <property type="component" value="Unassembled WGS sequence"/>
</dbReference>
<feature type="domain" description="Transposase IS4-like" evidence="1">
    <location>
        <begin position="129"/>
        <end position="358"/>
    </location>
</feature>
<evidence type="ECO:0000259" key="1">
    <source>
        <dbReference type="Pfam" id="PF01609"/>
    </source>
</evidence>
<proteinExistence type="predicted"/>
<feature type="domain" description="Transposase IS4 N-terminal" evidence="2">
    <location>
        <begin position="15"/>
        <end position="112"/>
    </location>
</feature>
<comment type="caution">
    <text evidence="3">The sequence shown here is derived from an EMBL/GenBank/DDBJ whole genome shotgun (WGS) entry which is preliminary data.</text>
</comment>
<dbReference type="InterPro" id="IPR012337">
    <property type="entry name" value="RNaseH-like_sf"/>
</dbReference>
<dbReference type="SUPFAM" id="SSF53098">
    <property type="entry name" value="Ribonuclease H-like"/>
    <property type="match status" value="1"/>
</dbReference>
<accession>A0ABU4TCT4</accession>
<dbReference type="PANTHER" id="PTHR37529">
    <property type="entry name" value="TRANSPOSASE INSG FOR INSERTION SEQUENCE ELEMENT IS4-RELATED"/>
    <property type="match status" value="1"/>
</dbReference>
<name>A0ABU4TCT4_9PSEU</name>
<organism evidence="3 4">
    <name type="scientific">Lentzea miocenica</name>
    <dbReference type="NCBI Taxonomy" id="3095431"/>
    <lineage>
        <taxon>Bacteria</taxon>
        <taxon>Bacillati</taxon>
        <taxon>Actinomycetota</taxon>
        <taxon>Actinomycetes</taxon>
        <taxon>Pseudonocardiales</taxon>
        <taxon>Pseudonocardiaceae</taxon>
        <taxon>Lentzea</taxon>
    </lineage>
</organism>
<dbReference type="PANTHER" id="PTHR37529:SF1">
    <property type="entry name" value="TRANSPOSASE INSG FOR INSERTION SEQUENCE ELEMENT IS4-RELATED"/>
    <property type="match status" value="1"/>
</dbReference>
<evidence type="ECO:0000313" key="3">
    <source>
        <dbReference type="EMBL" id="MDX8035875.1"/>
    </source>
</evidence>
<dbReference type="InterPro" id="IPR024473">
    <property type="entry name" value="Transposases_IS4_N"/>
</dbReference>
<dbReference type="NCBIfam" id="NF033592">
    <property type="entry name" value="transpos_IS4_1"/>
    <property type="match status" value="1"/>
</dbReference>
<dbReference type="InterPro" id="IPR002559">
    <property type="entry name" value="Transposase_11"/>
</dbReference>
<dbReference type="Pfam" id="PF13006">
    <property type="entry name" value="Nterm_IS4"/>
    <property type="match status" value="1"/>
</dbReference>
<evidence type="ECO:0000259" key="2">
    <source>
        <dbReference type="Pfam" id="PF13006"/>
    </source>
</evidence>